<keyword evidence="3 4" id="KW-0418">Kinase</keyword>
<evidence type="ECO:0000256" key="2">
    <source>
        <dbReference type="ARBA" id="ARBA00022737"/>
    </source>
</evidence>
<dbReference type="PANTHER" id="PTHR23086">
    <property type="entry name" value="PHOSPHATIDYLINOSITOL-4-PHOSPHATE 5-KINASE"/>
    <property type="match status" value="1"/>
</dbReference>
<dbReference type="SUPFAM" id="SSF56104">
    <property type="entry name" value="SAICAR synthase-like"/>
    <property type="match status" value="1"/>
</dbReference>
<sequence length="634" mass="72345">MNGEGTYADSNRDTYMGTWLFDMKHGKGTMSYANGNCYEGEWGRDKPDGQGSYEWSNGNKYIGKWKQGKMNGNGTMTWANGNVYDGCWVDGLPKGNGTFRFSEGSFYVGEWSQNQEEQNGTYYPSSSDIEHFDWDPQEVYNVDLTDCIVGLGETIKIYPSEKSTNARPRRASMDVGLTAREGQTFNSESDVGSDSSSKGHIKPAGESNDLNTSKESRRPQIIEQPPRRRKGVIILRGHKNYELMCNLQRGIRHSLQRPASATSVDLREKVFDTKEKRWTKITQEGSNNTPPHQSSEFKFKDYCPTVFRTLRTLLKVDPEEYKKSICETGPMRELSSPGKSGSFFYLTNDEKYVIKTIKKAEIKVILRMLPEYYNHIRTFENTLISKFYGLHCVKLTGSTQKKVRFVIMGNLLGTNVIHRCFDLKGSSHGRLAVKHESKIDSSTMLKDLDLNFIFKLRKSLFREFSRQLDRDIDFLEQERIMGYSLLLGVHFRQVSHTGEPISCEETFQYELCLPLFPAANGALNSGSATPTTKPVSDPNKEGATRLSMNVPARAEQTKKNDSESQSIGKRTGVYYDVVLHFGIIDILQDYDINKKLEHAYKSFQYDPTSISSVDPRQYSRRFRDFIFRVITEDT</sequence>
<accession>A0AAV3S1D9</accession>
<dbReference type="EMBL" id="BAABME010014279">
    <property type="protein sequence ID" value="GAA0187034.1"/>
    <property type="molecule type" value="Genomic_DNA"/>
</dbReference>
<proteinExistence type="predicted"/>
<reference evidence="7 8" key="1">
    <citation type="submission" date="2024-01" db="EMBL/GenBank/DDBJ databases">
        <title>The complete chloroplast genome sequence of Lithospermum erythrorhizon: insights into the phylogenetic relationship among Boraginaceae species and the maternal lineages of purple gromwells.</title>
        <authorList>
            <person name="Okada T."/>
            <person name="Watanabe K."/>
        </authorList>
    </citation>
    <scope>NUCLEOTIDE SEQUENCE [LARGE SCALE GENOMIC DNA]</scope>
</reference>
<evidence type="ECO:0000313" key="8">
    <source>
        <dbReference type="Proteomes" id="UP001454036"/>
    </source>
</evidence>
<evidence type="ECO:0000256" key="5">
    <source>
        <dbReference type="SAM" id="MobiDB-lite"/>
    </source>
</evidence>
<name>A0AAV3S1D9_LITER</name>
<keyword evidence="4" id="KW-0808">Transferase</keyword>
<dbReference type="InterPro" id="IPR027483">
    <property type="entry name" value="PInositol-4-P-4/5-kinase_C_sf"/>
</dbReference>
<dbReference type="Pfam" id="PF01504">
    <property type="entry name" value="PIP5K"/>
    <property type="match status" value="1"/>
</dbReference>
<dbReference type="InterPro" id="IPR023610">
    <property type="entry name" value="PInositol-4/5-P-5/4-kinase"/>
</dbReference>
<feature type="region of interest" description="Disordered" evidence="5">
    <location>
        <begin position="178"/>
        <end position="230"/>
    </location>
</feature>
<evidence type="ECO:0000259" key="6">
    <source>
        <dbReference type="PROSITE" id="PS51455"/>
    </source>
</evidence>
<dbReference type="GO" id="GO:0005524">
    <property type="term" value="F:ATP binding"/>
    <property type="evidence" value="ECO:0007669"/>
    <property type="project" value="UniProtKB-UniRule"/>
</dbReference>
<dbReference type="PANTHER" id="PTHR23086:SF113">
    <property type="entry name" value="PHOSPHATIDYLINOSITOL 4-PHOSPHATE 5-KINASE 6"/>
    <property type="match status" value="1"/>
</dbReference>
<organism evidence="7 8">
    <name type="scientific">Lithospermum erythrorhizon</name>
    <name type="common">Purple gromwell</name>
    <name type="synonym">Lithospermum officinale var. erythrorhizon</name>
    <dbReference type="NCBI Taxonomy" id="34254"/>
    <lineage>
        <taxon>Eukaryota</taxon>
        <taxon>Viridiplantae</taxon>
        <taxon>Streptophyta</taxon>
        <taxon>Embryophyta</taxon>
        <taxon>Tracheophyta</taxon>
        <taxon>Spermatophyta</taxon>
        <taxon>Magnoliopsida</taxon>
        <taxon>eudicotyledons</taxon>
        <taxon>Gunneridae</taxon>
        <taxon>Pentapetalae</taxon>
        <taxon>asterids</taxon>
        <taxon>lamiids</taxon>
        <taxon>Boraginales</taxon>
        <taxon>Boraginaceae</taxon>
        <taxon>Boraginoideae</taxon>
        <taxon>Lithospermeae</taxon>
        <taxon>Lithospermum</taxon>
    </lineage>
</organism>
<dbReference type="GO" id="GO:0046854">
    <property type="term" value="P:phosphatidylinositol phosphate biosynthetic process"/>
    <property type="evidence" value="ECO:0007669"/>
    <property type="project" value="TreeGrafter"/>
</dbReference>
<feature type="compositionally biased region" description="Low complexity" evidence="5">
    <location>
        <begin position="187"/>
        <end position="196"/>
    </location>
</feature>
<comment type="caution">
    <text evidence="7">The sequence shown here is derived from an EMBL/GenBank/DDBJ whole genome shotgun (WGS) entry which is preliminary data.</text>
</comment>
<dbReference type="Proteomes" id="UP001454036">
    <property type="component" value="Unassembled WGS sequence"/>
</dbReference>
<dbReference type="PROSITE" id="PS51455">
    <property type="entry name" value="PIPK"/>
    <property type="match status" value="1"/>
</dbReference>
<dbReference type="CDD" id="cd17302">
    <property type="entry name" value="PIPKc_AtPIP5K_like"/>
    <property type="match status" value="1"/>
</dbReference>
<evidence type="ECO:0000313" key="7">
    <source>
        <dbReference type="EMBL" id="GAA0187034.1"/>
    </source>
</evidence>
<evidence type="ECO:0000256" key="4">
    <source>
        <dbReference type="PROSITE-ProRule" id="PRU00781"/>
    </source>
</evidence>
<keyword evidence="2" id="KW-0677">Repeat</keyword>
<gene>
    <name evidence="7" type="ORF">LIER_34322</name>
</gene>
<dbReference type="GO" id="GO:0016308">
    <property type="term" value="F:1-phosphatidylinositol-4-phosphate 5-kinase activity"/>
    <property type="evidence" value="ECO:0007669"/>
    <property type="project" value="UniProtKB-EC"/>
</dbReference>
<dbReference type="InterPro" id="IPR003409">
    <property type="entry name" value="MORN"/>
</dbReference>
<dbReference type="Gene3D" id="2.20.110.10">
    <property type="entry name" value="Histone H3 K4-specific methyltransferase SET7/9 N-terminal domain"/>
    <property type="match status" value="3"/>
</dbReference>
<dbReference type="Gene3D" id="3.30.800.10">
    <property type="entry name" value="Phosphatidylinositol Phosphate Kinase II Beta"/>
    <property type="match status" value="1"/>
</dbReference>
<dbReference type="Pfam" id="PF02493">
    <property type="entry name" value="MORN"/>
    <property type="match status" value="5"/>
</dbReference>
<protein>
    <recommendedName>
        <fullName evidence="1">1-phosphatidylinositol-4-phosphate 5-kinase</fullName>
        <ecNumber evidence="1">2.7.1.68</ecNumber>
    </recommendedName>
</protein>
<dbReference type="SMART" id="SM00698">
    <property type="entry name" value="MORN"/>
    <property type="match status" value="5"/>
</dbReference>
<dbReference type="EC" id="2.7.1.68" evidence="1"/>
<dbReference type="Gene3D" id="3.30.810.10">
    <property type="entry name" value="2-Layer Sandwich"/>
    <property type="match status" value="1"/>
</dbReference>
<dbReference type="SMART" id="SM00330">
    <property type="entry name" value="PIPKc"/>
    <property type="match status" value="1"/>
</dbReference>
<dbReference type="AlphaFoldDB" id="A0AAV3S1D9"/>
<feature type="domain" description="PIPK" evidence="6">
    <location>
        <begin position="239"/>
        <end position="630"/>
    </location>
</feature>
<dbReference type="SUPFAM" id="SSF82185">
    <property type="entry name" value="Histone H3 K4-specific methyltransferase SET7/9 N-terminal domain"/>
    <property type="match status" value="1"/>
</dbReference>
<dbReference type="GO" id="GO:0005886">
    <property type="term" value="C:plasma membrane"/>
    <property type="evidence" value="ECO:0007669"/>
    <property type="project" value="TreeGrafter"/>
</dbReference>
<evidence type="ECO:0000256" key="3">
    <source>
        <dbReference type="ARBA" id="ARBA00022777"/>
    </source>
</evidence>
<feature type="region of interest" description="Disordered" evidence="5">
    <location>
        <begin position="526"/>
        <end position="565"/>
    </location>
</feature>
<keyword evidence="4" id="KW-0067">ATP-binding</keyword>
<keyword evidence="4" id="KW-0547">Nucleotide-binding</keyword>
<keyword evidence="8" id="KW-1185">Reference proteome</keyword>
<dbReference type="InterPro" id="IPR027484">
    <property type="entry name" value="PInositol-4-P-5-kinase_N"/>
</dbReference>
<evidence type="ECO:0000256" key="1">
    <source>
        <dbReference type="ARBA" id="ARBA00012172"/>
    </source>
</evidence>
<dbReference type="InterPro" id="IPR002498">
    <property type="entry name" value="PInositol-4-P-4/5-kinase_core"/>
</dbReference>